<dbReference type="Pfam" id="PF19270">
    <property type="entry name" value="FBO_C"/>
    <property type="match status" value="1"/>
</dbReference>
<name>A0A1E4TJS5_9ASCO</name>
<dbReference type="InterPro" id="IPR036047">
    <property type="entry name" value="F-box-like_dom_sf"/>
</dbReference>
<dbReference type="GO" id="GO:0031146">
    <property type="term" value="P:SCF-dependent proteasomal ubiquitin-dependent protein catabolic process"/>
    <property type="evidence" value="ECO:0007669"/>
    <property type="project" value="TreeGrafter"/>
</dbReference>
<evidence type="ECO:0000256" key="2">
    <source>
        <dbReference type="SAM" id="MobiDB-lite"/>
    </source>
</evidence>
<dbReference type="GO" id="GO:0005737">
    <property type="term" value="C:cytoplasm"/>
    <property type="evidence" value="ECO:0007669"/>
    <property type="project" value="TreeGrafter"/>
</dbReference>
<sequence>MSSADLEQFRQRWLNDLTRTDRDLSDPDESSQSTPSDTPAADTYFRPAKEIDRVYVVTDPETKLSTIRSVAKSSNKPAIQLYEEAIAKEKVGQLSEAVRLYRLAHKKNPNIDTVYKELHFSKKRNQVAENNAQDIEKGLSDLCLSDPQADAPSLFLNLPDEIIESILLHTALNDIHDFIALINLNKKLNRLGQSAYVWKNICLATYLHETFEDHIPPRELIAPYTEQERLVCATSFNSDWKLMYRKRPFIRFNGVYISTCTYQRPGLSEDTWNAPYHIVTYYRYLRFFPNRSCVSFLSTHEPSEIVPKLSKDNEELYRGRWTMSENGRLHIETEGTVSRYIFYMDLTMKSYGTRRHNRLTWNAFWSVNRLTDNRAEFSLRHDKPFMFSRVLSYD</sequence>
<dbReference type="OrthoDB" id="2117972at2759"/>
<dbReference type="PANTHER" id="PTHR12874">
    <property type="entry name" value="F-BOX ONLY PROTEIN 48-RELATED"/>
    <property type="match status" value="1"/>
</dbReference>
<feature type="domain" description="F-box" evidence="3">
    <location>
        <begin position="152"/>
        <end position="201"/>
    </location>
</feature>
<dbReference type="GO" id="GO:0019005">
    <property type="term" value="C:SCF ubiquitin ligase complex"/>
    <property type="evidence" value="ECO:0007669"/>
    <property type="project" value="TreeGrafter"/>
</dbReference>
<accession>A0A1E4TJS5</accession>
<dbReference type="PROSITE" id="PS50181">
    <property type="entry name" value="FBOX"/>
    <property type="match status" value="1"/>
</dbReference>
<organism evidence="4 5">
    <name type="scientific">Tortispora caseinolytica NRRL Y-17796</name>
    <dbReference type="NCBI Taxonomy" id="767744"/>
    <lineage>
        <taxon>Eukaryota</taxon>
        <taxon>Fungi</taxon>
        <taxon>Dikarya</taxon>
        <taxon>Ascomycota</taxon>
        <taxon>Saccharomycotina</taxon>
        <taxon>Trigonopsidomycetes</taxon>
        <taxon>Trigonopsidales</taxon>
        <taxon>Trigonopsidaceae</taxon>
        <taxon>Tortispora</taxon>
    </lineage>
</organism>
<dbReference type="InterPro" id="IPR001810">
    <property type="entry name" value="F-box_dom"/>
</dbReference>
<feature type="region of interest" description="Disordered" evidence="2">
    <location>
        <begin position="17"/>
        <end position="44"/>
    </location>
</feature>
<gene>
    <name evidence="4" type="ORF">CANCADRAFT_30285</name>
</gene>
<protein>
    <recommendedName>
        <fullName evidence="3">F-box domain-containing protein</fullName>
    </recommendedName>
</protein>
<evidence type="ECO:0000313" key="4">
    <source>
        <dbReference type="EMBL" id="ODV92015.1"/>
    </source>
</evidence>
<keyword evidence="1" id="KW-0833">Ubl conjugation pathway</keyword>
<keyword evidence="5" id="KW-1185">Reference proteome</keyword>
<proteinExistence type="predicted"/>
<dbReference type="Proteomes" id="UP000095023">
    <property type="component" value="Unassembled WGS sequence"/>
</dbReference>
<reference evidence="5" key="1">
    <citation type="submission" date="2016-02" db="EMBL/GenBank/DDBJ databases">
        <title>Comparative genomics of biotechnologically important yeasts.</title>
        <authorList>
            <consortium name="DOE Joint Genome Institute"/>
            <person name="Riley R."/>
            <person name="Haridas S."/>
            <person name="Wolfe K.H."/>
            <person name="Lopes M.R."/>
            <person name="Hittinger C.T."/>
            <person name="Goker M."/>
            <person name="Salamov A."/>
            <person name="Wisecaver J."/>
            <person name="Long T.M."/>
            <person name="Aerts A.L."/>
            <person name="Barry K."/>
            <person name="Choi C."/>
            <person name="Clum A."/>
            <person name="Coughlan A.Y."/>
            <person name="Deshpande S."/>
            <person name="Douglass A.P."/>
            <person name="Hanson S.J."/>
            <person name="Klenk H.-P."/>
            <person name="Labutti K."/>
            <person name="Lapidus A."/>
            <person name="Lindquist E."/>
            <person name="Lipzen A."/>
            <person name="Meier-Kolthoff J.P."/>
            <person name="Ohm R.A."/>
            <person name="Otillar R.P."/>
            <person name="Pangilinan J."/>
            <person name="Peng Y."/>
            <person name="Rokas A."/>
            <person name="Rosa C.A."/>
            <person name="Scheuner C."/>
            <person name="Sibirny A.A."/>
            <person name="Slot J.C."/>
            <person name="Stielow J.B."/>
            <person name="Sun H."/>
            <person name="Kurtzman C.P."/>
            <person name="Blackwell M."/>
            <person name="Jeffries T.W."/>
            <person name="Grigoriev I.V."/>
        </authorList>
    </citation>
    <scope>NUCLEOTIDE SEQUENCE [LARGE SCALE GENOMIC DNA]</scope>
    <source>
        <strain evidence="5">NRRL Y-17796</strain>
    </source>
</reference>
<dbReference type="PANTHER" id="PTHR12874:SF9">
    <property type="entry name" value="F-BOX ONLY PROTEIN 48"/>
    <property type="match status" value="1"/>
</dbReference>
<dbReference type="InterPro" id="IPR045464">
    <property type="entry name" value="Hrt3/FBXO9_C"/>
</dbReference>
<evidence type="ECO:0000259" key="3">
    <source>
        <dbReference type="PROSITE" id="PS50181"/>
    </source>
</evidence>
<dbReference type="AlphaFoldDB" id="A0A1E4TJS5"/>
<dbReference type="SUPFAM" id="SSF81383">
    <property type="entry name" value="F-box domain"/>
    <property type="match status" value="1"/>
</dbReference>
<evidence type="ECO:0000313" key="5">
    <source>
        <dbReference type="Proteomes" id="UP000095023"/>
    </source>
</evidence>
<evidence type="ECO:0000256" key="1">
    <source>
        <dbReference type="ARBA" id="ARBA00022786"/>
    </source>
</evidence>
<dbReference type="EMBL" id="KV453841">
    <property type="protein sequence ID" value="ODV92015.1"/>
    <property type="molecule type" value="Genomic_DNA"/>
</dbReference>